<accession>A0A2S7IR59</accession>
<comment type="caution">
    <text evidence="1">The sequence shown here is derived from an EMBL/GenBank/DDBJ whole genome shotgun (WGS) entry which is preliminary data.</text>
</comment>
<evidence type="ECO:0000313" key="2">
    <source>
        <dbReference type="Proteomes" id="UP000239590"/>
    </source>
</evidence>
<dbReference type="AlphaFoldDB" id="A0A2S7IR59"/>
<sequence>MSENACEVCTISSIPARLHRNGRPVISEFDEDELLYRRFKVEGSKEDWETNQDSRVKIFAMDNDSYNRSKFSECPEDVLYNKDSEEHHLAYGIVSIKVSDVLSIREAEVNNERRIFTAVVNHKPENCMYPHCDLVIYSNGQVAEKRPKSVKAVFRNLLVGFLKIEKPFVKGQESNG</sequence>
<dbReference type="OrthoDB" id="1495193at2"/>
<dbReference type="EMBL" id="PTRA01000001">
    <property type="protein sequence ID" value="PQA60172.1"/>
    <property type="molecule type" value="Genomic_DNA"/>
</dbReference>
<name>A0A2S7IR59_9BACT</name>
<protein>
    <submittedName>
        <fullName evidence="1">Uncharacterized protein</fullName>
    </submittedName>
</protein>
<dbReference type="Proteomes" id="UP000239590">
    <property type="component" value="Unassembled WGS sequence"/>
</dbReference>
<proteinExistence type="predicted"/>
<dbReference type="RefSeq" id="WP_104712162.1">
    <property type="nucleotide sequence ID" value="NZ_PTRA01000001.1"/>
</dbReference>
<evidence type="ECO:0000313" key="1">
    <source>
        <dbReference type="EMBL" id="PQA60172.1"/>
    </source>
</evidence>
<keyword evidence="2" id="KW-1185">Reference proteome</keyword>
<gene>
    <name evidence="1" type="ORF">C5O19_11295</name>
</gene>
<reference evidence="2" key="1">
    <citation type="submission" date="2018-02" db="EMBL/GenBank/DDBJ databases">
        <title>Genome sequencing of Solimonas sp. HR-BB.</title>
        <authorList>
            <person name="Lee Y."/>
            <person name="Jeon C.O."/>
        </authorList>
    </citation>
    <scope>NUCLEOTIDE SEQUENCE [LARGE SCALE GENOMIC DNA]</scope>
    <source>
        <strain evidence="2">HR-U</strain>
    </source>
</reference>
<organism evidence="1 2">
    <name type="scientific">Siphonobacter curvatus</name>
    <dbReference type="NCBI Taxonomy" id="2094562"/>
    <lineage>
        <taxon>Bacteria</taxon>
        <taxon>Pseudomonadati</taxon>
        <taxon>Bacteroidota</taxon>
        <taxon>Cytophagia</taxon>
        <taxon>Cytophagales</taxon>
        <taxon>Cytophagaceae</taxon>
        <taxon>Siphonobacter</taxon>
    </lineage>
</organism>